<dbReference type="EMBL" id="JAIWJY010000014">
    <property type="protein sequence ID" value="MDE1208279.1"/>
    <property type="molecule type" value="Genomic_DNA"/>
</dbReference>
<name>A0A9X4EQB4_9FLAO</name>
<dbReference type="PROSITE" id="PS51257">
    <property type="entry name" value="PROKAR_LIPOPROTEIN"/>
    <property type="match status" value="1"/>
</dbReference>
<accession>A0A9X4EQB4</accession>
<organism evidence="1 2">
    <name type="scientific">Tenacibaculum larymnensis</name>
    <dbReference type="NCBI Taxonomy" id="2878201"/>
    <lineage>
        <taxon>Bacteria</taxon>
        <taxon>Pseudomonadati</taxon>
        <taxon>Bacteroidota</taxon>
        <taxon>Flavobacteriia</taxon>
        <taxon>Flavobacteriales</taxon>
        <taxon>Flavobacteriaceae</taxon>
        <taxon>Tenacibaculum</taxon>
    </lineage>
</organism>
<evidence type="ECO:0000313" key="1">
    <source>
        <dbReference type="EMBL" id="MDE1208279.1"/>
    </source>
</evidence>
<evidence type="ECO:0008006" key="3">
    <source>
        <dbReference type="Google" id="ProtNLM"/>
    </source>
</evidence>
<gene>
    <name evidence="1" type="ORF">LCI24_15890</name>
</gene>
<dbReference type="Proteomes" id="UP001149303">
    <property type="component" value="Unassembled WGS sequence"/>
</dbReference>
<evidence type="ECO:0000313" key="2">
    <source>
        <dbReference type="Proteomes" id="UP001149303"/>
    </source>
</evidence>
<sequence length="197" mass="22416">MKINYLKTIVALTALIFFVGCSENEISSEPQPSEIGVTFWDKVKGEQGAYFEVYKNGSKVKNEEASFVSYGGGQLLNSAYFRQFRISTEYISTMYLRYSFGNKVNTPDSLMYDENGNDLNESTLSLEESKYLSGMVVEMYLPTNDAYQNNGVGNVTLYKMKEIEGVVYHTLGEFKVTFTNNNEEEVTLKGVFWKEKL</sequence>
<dbReference type="RefSeq" id="WP_274641259.1">
    <property type="nucleotide sequence ID" value="NZ_JAIWJY010000014.1"/>
</dbReference>
<keyword evidence="2" id="KW-1185">Reference proteome</keyword>
<reference evidence="1" key="1">
    <citation type="submission" date="2021-09" db="EMBL/GenBank/DDBJ databases">
        <authorList>
            <person name="Smyrli M."/>
        </authorList>
    </citation>
    <scope>NUCLEOTIDE SEQUENCE</scope>
    <source>
        <strain evidence="1">LAR25</strain>
    </source>
</reference>
<dbReference type="AlphaFoldDB" id="A0A9X4EQB4"/>
<proteinExistence type="predicted"/>
<protein>
    <recommendedName>
        <fullName evidence="3">Lipoprotein</fullName>
    </recommendedName>
</protein>
<comment type="caution">
    <text evidence="1">The sequence shown here is derived from an EMBL/GenBank/DDBJ whole genome shotgun (WGS) entry which is preliminary data.</text>
</comment>